<keyword evidence="1" id="KW-0472">Membrane</keyword>
<evidence type="ECO:0000313" key="2">
    <source>
        <dbReference type="EMBL" id="KAL3308780.1"/>
    </source>
</evidence>
<keyword evidence="3" id="KW-1185">Reference proteome</keyword>
<sequence length="237" mass="26970">MSSSQSAECKLFHLMEEKPDGKILKKAKVDLHAMLKSVGDCLRNFQEAKGTFAPINLQGIIHKMFQRQILYPENYFFDFEKTQLNFCNSHPIRNSQLHFWEAKLLCVGMIFFRGLILGLLCQPIQSGFVSQDMEYSSKLNAETSFKIFATILAEIYMMFLAEAEAKRMKRKRANGRACSQSATSSKIDLGNITGFYNVGDQNKLMKKLGLKTIQPYFVNFGQVSTHNSLGFIFEDNG</sequence>
<gene>
    <name evidence="2" type="ORF">Ciccas_012684</name>
</gene>
<organism evidence="2 3">
    <name type="scientific">Cichlidogyrus casuarinus</name>
    <dbReference type="NCBI Taxonomy" id="1844966"/>
    <lineage>
        <taxon>Eukaryota</taxon>
        <taxon>Metazoa</taxon>
        <taxon>Spiralia</taxon>
        <taxon>Lophotrochozoa</taxon>
        <taxon>Platyhelminthes</taxon>
        <taxon>Monogenea</taxon>
        <taxon>Monopisthocotylea</taxon>
        <taxon>Dactylogyridea</taxon>
        <taxon>Ancyrocephalidae</taxon>
        <taxon>Cichlidogyrus</taxon>
    </lineage>
</organism>
<comment type="caution">
    <text evidence="2">The sequence shown here is derived from an EMBL/GenBank/DDBJ whole genome shotgun (WGS) entry which is preliminary data.</text>
</comment>
<evidence type="ECO:0000256" key="1">
    <source>
        <dbReference type="SAM" id="Phobius"/>
    </source>
</evidence>
<name>A0ABD2PMN5_9PLAT</name>
<accession>A0ABD2PMN5</accession>
<dbReference type="EMBL" id="JBJKFK010004706">
    <property type="protein sequence ID" value="KAL3308780.1"/>
    <property type="molecule type" value="Genomic_DNA"/>
</dbReference>
<feature type="transmembrane region" description="Helical" evidence="1">
    <location>
        <begin position="145"/>
        <end position="163"/>
    </location>
</feature>
<feature type="transmembrane region" description="Helical" evidence="1">
    <location>
        <begin position="104"/>
        <end position="125"/>
    </location>
</feature>
<keyword evidence="1" id="KW-0812">Transmembrane</keyword>
<protein>
    <submittedName>
        <fullName evidence="2">Uncharacterized protein</fullName>
    </submittedName>
</protein>
<dbReference type="AlphaFoldDB" id="A0ABD2PMN5"/>
<dbReference type="Proteomes" id="UP001626550">
    <property type="component" value="Unassembled WGS sequence"/>
</dbReference>
<keyword evidence="1" id="KW-1133">Transmembrane helix</keyword>
<reference evidence="2 3" key="1">
    <citation type="submission" date="2024-11" db="EMBL/GenBank/DDBJ databases">
        <title>Adaptive evolution of stress response genes in parasites aligns with host niche diversity.</title>
        <authorList>
            <person name="Hahn C."/>
            <person name="Resl P."/>
        </authorList>
    </citation>
    <scope>NUCLEOTIDE SEQUENCE [LARGE SCALE GENOMIC DNA]</scope>
    <source>
        <strain evidence="2">EGGRZ-B1_66</strain>
        <tissue evidence="2">Body</tissue>
    </source>
</reference>
<proteinExistence type="predicted"/>
<evidence type="ECO:0000313" key="3">
    <source>
        <dbReference type="Proteomes" id="UP001626550"/>
    </source>
</evidence>